<name>A0AAD5JGC6_ACENE</name>
<dbReference type="PRINTS" id="PR00382">
    <property type="entry name" value="LIPIDTRNSFER"/>
</dbReference>
<dbReference type="SUPFAM" id="SSF47699">
    <property type="entry name" value="Bifunctional inhibitor/lipid-transfer protein/seed storage 2S albumin"/>
    <property type="match status" value="1"/>
</dbReference>
<dbReference type="PANTHER" id="PTHR34835">
    <property type="entry name" value="OS07G0283600 PROTEIN-RELATED"/>
    <property type="match status" value="1"/>
</dbReference>
<comment type="caution">
    <text evidence="5">The sequence shown here is derived from an EMBL/GenBank/DDBJ whole genome shotgun (WGS) entry which is preliminary data.</text>
</comment>
<reference evidence="5 6" key="1">
    <citation type="journal article" date="2022" name="Plant J.">
        <title>Strategies of tolerance reflected in two North American maple genomes.</title>
        <authorList>
            <person name="McEvoy S.L."/>
            <person name="Sezen U.U."/>
            <person name="Trouern-Trend A."/>
            <person name="McMahon S.M."/>
            <person name="Schaberg P.G."/>
            <person name="Yang J."/>
            <person name="Wegrzyn J.L."/>
            <person name="Swenson N.G."/>
        </authorList>
    </citation>
    <scope>NUCLEOTIDE SEQUENCE [LARGE SCALE GENOMIC DNA]</scope>
    <source>
        <strain evidence="5">91603</strain>
    </source>
</reference>
<keyword evidence="2" id="KW-0446">Lipid-binding</keyword>
<accession>A0AAD5JGC6</accession>
<keyword evidence="6" id="KW-1185">Reference proteome</keyword>
<dbReference type="Pfam" id="PF00234">
    <property type="entry name" value="Tryp_alpha_amyl"/>
    <property type="match status" value="1"/>
</dbReference>
<dbReference type="Gene3D" id="1.10.110.10">
    <property type="entry name" value="Plant lipid-transfer and hydrophobic proteins"/>
    <property type="match status" value="1"/>
</dbReference>
<feature type="region of interest" description="Disordered" evidence="3">
    <location>
        <begin position="493"/>
        <end position="520"/>
    </location>
</feature>
<gene>
    <name evidence="5" type="ORF">LWI28_027274</name>
</gene>
<dbReference type="InterPro" id="IPR036312">
    <property type="entry name" value="Bifun_inhib/LTP/seed_sf"/>
</dbReference>
<dbReference type="InterPro" id="IPR016140">
    <property type="entry name" value="Bifunc_inhib/LTP/seed_store"/>
</dbReference>
<dbReference type="GO" id="GO:0006869">
    <property type="term" value="P:lipid transport"/>
    <property type="evidence" value="ECO:0007669"/>
    <property type="project" value="InterPro"/>
</dbReference>
<evidence type="ECO:0000313" key="5">
    <source>
        <dbReference type="EMBL" id="KAI9199088.1"/>
    </source>
</evidence>
<feature type="domain" description="Bifunctional inhibitor/plant lipid transfer protein/seed storage helical" evidence="4">
    <location>
        <begin position="40"/>
        <end position="130"/>
    </location>
</feature>
<evidence type="ECO:0000256" key="3">
    <source>
        <dbReference type="SAM" id="MobiDB-lite"/>
    </source>
</evidence>
<evidence type="ECO:0000256" key="2">
    <source>
        <dbReference type="RuleBase" id="RU000628"/>
    </source>
</evidence>
<dbReference type="CDD" id="cd01960">
    <property type="entry name" value="nsLTP1"/>
    <property type="match status" value="1"/>
</dbReference>
<dbReference type="GO" id="GO:0008289">
    <property type="term" value="F:lipid binding"/>
    <property type="evidence" value="ECO:0007669"/>
    <property type="project" value="UniProtKB-KW"/>
</dbReference>
<proteinExistence type="inferred from homology"/>
<feature type="compositionally biased region" description="Low complexity" evidence="3">
    <location>
        <begin position="500"/>
        <end position="517"/>
    </location>
</feature>
<evidence type="ECO:0000256" key="1">
    <source>
        <dbReference type="ARBA" id="ARBA00009748"/>
    </source>
</evidence>
<dbReference type="Proteomes" id="UP001064489">
    <property type="component" value="Chromosome 13"/>
</dbReference>
<keyword evidence="2" id="KW-0813">Transport</keyword>
<evidence type="ECO:0000259" key="4">
    <source>
        <dbReference type="SMART" id="SM00499"/>
    </source>
</evidence>
<organism evidence="5 6">
    <name type="scientific">Acer negundo</name>
    <name type="common">Box elder</name>
    <dbReference type="NCBI Taxonomy" id="4023"/>
    <lineage>
        <taxon>Eukaryota</taxon>
        <taxon>Viridiplantae</taxon>
        <taxon>Streptophyta</taxon>
        <taxon>Embryophyta</taxon>
        <taxon>Tracheophyta</taxon>
        <taxon>Spermatophyta</taxon>
        <taxon>Magnoliopsida</taxon>
        <taxon>eudicotyledons</taxon>
        <taxon>Gunneridae</taxon>
        <taxon>Pentapetalae</taxon>
        <taxon>rosids</taxon>
        <taxon>malvids</taxon>
        <taxon>Sapindales</taxon>
        <taxon>Sapindaceae</taxon>
        <taxon>Hippocastanoideae</taxon>
        <taxon>Acereae</taxon>
        <taxon>Acer</taxon>
    </lineage>
</organism>
<dbReference type="InterPro" id="IPR000528">
    <property type="entry name" value="Plant_nsLTP"/>
</dbReference>
<dbReference type="EMBL" id="JAJSOW010000002">
    <property type="protein sequence ID" value="KAI9199088.1"/>
    <property type="molecule type" value="Genomic_DNA"/>
</dbReference>
<comment type="function">
    <text evidence="2">Plant non-specific lipid-transfer proteins transfer phospholipids as well as galactolipids across membranes. May play a role in wax or cutin deposition in the cell walls of expanding epidermal cells and certain secretory tissues.</text>
</comment>
<comment type="similarity">
    <text evidence="1 2">Belongs to the plant LTP family.</text>
</comment>
<sequence length="563" mass="63163">MKNLLLSMFLVLSMLFLVLSMLFLVLSMLFLVGEAVAITCGTVNSKAGACVPYASGKAPAPTRTCCSNLRQLARLVKNVADKKAICQCLKNAGKSMGIQDRYLTKIPHACNINVGFTVSSSTDYTNIFECKKKDANGNSKSRSEIGKTWHLLPIEEHAKFRQAADDAVAARNISGEQPHHESFVIPNNSDFPPTDEEITCMTNHLGHKAKTINTRCTPSQWCRIVKKLSEKQKQVVHALGFGNLLALDCGRLRLKICRWLVDNFDTKASSIDIHDRRFMLNSSVFARVLGISDLGDQISISGDVPNLDFWKSKFPITSRGVFLKDIEHSLEEMTMTDDEFKVTLCLFLLGTILSPSTKDYVQTGYLIPLRDVGTISMKNWSSLCFSSLFQGIEKFQKNRPIMQTCCIFGCVLFLQISVEEFFKQPTQSNGQYNCAAHGETSQANQVPVTGNHAHMKGIADVLQLVKEIQSTMKTELDDIRTKVNFLYDKFSSEEDKNPDNNLHNTSSHHNSMHNIPLNPTPPPPSSRLFLILQINILLLRFHQITLEYYLNMNRQFLNLPQVG</sequence>
<evidence type="ECO:0000313" key="6">
    <source>
        <dbReference type="Proteomes" id="UP001064489"/>
    </source>
</evidence>
<protein>
    <recommendedName>
        <fullName evidence="2">Non-specific lipid-transfer protein</fullName>
    </recommendedName>
</protein>
<dbReference type="SMART" id="SM00499">
    <property type="entry name" value="AAI"/>
    <property type="match status" value="1"/>
</dbReference>
<dbReference type="AlphaFoldDB" id="A0AAD5JGC6"/>